<gene>
    <name evidence="1" type="ORF">DPMN_091994</name>
</gene>
<keyword evidence="2" id="KW-1185">Reference proteome</keyword>
<proteinExistence type="predicted"/>
<organism evidence="1 2">
    <name type="scientific">Dreissena polymorpha</name>
    <name type="common">Zebra mussel</name>
    <name type="synonym">Mytilus polymorpha</name>
    <dbReference type="NCBI Taxonomy" id="45954"/>
    <lineage>
        <taxon>Eukaryota</taxon>
        <taxon>Metazoa</taxon>
        <taxon>Spiralia</taxon>
        <taxon>Lophotrochozoa</taxon>
        <taxon>Mollusca</taxon>
        <taxon>Bivalvia</taxon>
        <taxon>Autobranchia</taxon>
        <taxon>Heteroconchia</taxon>
        <taxon>Euheterodonta</taxon>
        <taxon>Imparidentia</taxon>
        <taxon>Neoheterodontei</taxon>
        <taxon>Myida</taxon>
        <taxon>Dreissenoidea</taxon>
        <taxon>Dreissenidae</taxon>
        <taxon>Dreissena</taxon>
    </lineage>
</organism>
<reference evidence="1" key="2">
    <citation type="submission" date="2020-11" db="EMBL/GenBank/DDBJ databases">
        <authorList>
            <person name="McCartney M.A."/>
            <person name="Auch B."/>
            <person name="Kono T."/>
            <person name="Mallez S."/>
            <person name="Becker A."/>
            <person name="Gohl D.M."/>
            <person name="Silverstein K.A.T."/>
            <person name="Koren S."/>
            <person name="Bechman K.B."/>
            <person name="Herman A."/>
            <person name="Abrahante J.E."/>
            <person name="Garbe J."/>
        </authorList>
    </citation>
    <scope>NUCLEOTIDE SEQUENCE</scope>
    <source>
        <strain evidence="1">Duluth1</strain>
        <tissue evidence="1">Whole animal</tissue>
    </source>
</reference>
<sequence>MCLRGENLSTDQYILNIQDMTEFDEGVFYCKGWINGRGLHRRSFSLVVGKEQLMAAQQCTNTYLPLGSKRTPKKSYKRHYKTIYKSYIDTTKWSVMFTNITN</sequence>
<dbReference type="Proteomes" id="UP000828390">
    <property type="component" value="Unassembled WGS sequence"/>
</dbReference>
<name>A0A9D4L0V2_DREPO</name>
<dbReference type="EMBL" id="JAIWYP010000003">
    <property type="protein sequence ID" value="KAH3849591.1"/>
    <property type="molecule type" value="Genomic_DNA"/>
</dbReference>
<protein>
    <submittedName>
        <fullName evidence="1">Uncharacterized protein</fullName>
    </submittedName>
</protein>
<dbReference type="AlphaFoldDB" id="A0A9D4L0V2"/>
<evidence type="ECO:0000313" key="2">
    <source>
        <dbReference type="Proteomes" id="UP000828390"/>
    </source>
</evidence>
<reference evidence="1" key="1">
    <citation type="journal article" date="2019" name="bioRxiv">
        <title>The Genome of the Zebra Mussel, Dreissena polymorpha: A Resource for Invasive Species Research.</title>
        <authorList>
            <person name="McCartney M.A."/>
            <person name="Auch B."/>
            <person name="Kono T."/>
            <person name="Mallez S."/>
            <person name="Zhang Y."/>
            <person name="Obille A."/>
            <person name="Becker A."/>
            <person name="Abrahante J.E."/>
            <person name="Garbe J."/>
            <person name="Badalamenti J.P."/>
            <person name="Herman A."/>
            <person name="Mangelson H."/>
            <person name="Liachko I."/>
            <person name="Sullivan S."/>
            <person name="Sone E.D."/>
            <person name="Koren S."/>
            <person name="Silverstein K.A.T."/>
            <person name="Beckman K.B."/>
            <person name="Gohl D.M."/>
        </authorList>
    </citation>
    <scope>NUCLEOTIDE SEQUENCE</scope>
    <source>
        <strain evidence="1">Duluth1</strain>
        <tissue evidence="1">Whole animal</tissue>
    </source>
</reference>
<comment type="caution">
    <text evidence="1">The sequence shown here is derived from an EMBL/GenBank/DDBJ whole genome shotgun (WGS) entry which is preliminary data.</text>
</comment>
<evidence type="ECO:0000313" key="1">
    <source>
        <dbReference type="EMBL" id="KAH3849591.1"/>
    </source>
</evidence>
<accession>A0A9D4L0V2</accession>